<evidence type="ECO:0000313" key="2">
    <source>
        <dbReference type="Proteomes" id="UP000245880"/>
    </source>
</evidence>
<accession>A0A316AS34</accession>
<evidence type="ECO:0000313" key="1">
    <source>
        <dbReference type="EMBL" id="PWJ60503.1"/>
    </source>
</evidence>
<name>A0A316AS34_9BACT</name>
<organism evidence="1 2">
    <name type="scientific">Dyadobacter jejuensis</name>
    <dbReference type="NCBI Taxonomy" id="1082580"/>
    <lineage>
        <taxon>Bacteria</taxon>
        <taxon>Pseudomonadati</taxon>
        <taxon>Bacteroidota</taxon>
        <taxon>Cytophagia</taxon>
        <taxon>Cytophagales</taxon>
        <taxon>Spirosomataceae</taxon>
        <taxon>Dyadobacter</taxon>
    </lineage>
</organism>
<comment type="caution">
    <text evidence="1">The sequence shown here is derived from an EMBL/GenBank/DDBJ whole genome shotgun (WGS) entry which is preliminary data.</text>
</comment>
<dbReference type="AlphaFoldDB" id="A0A316AS34"/>
<protein>
    <submittedName>
        <fullName evidence="1">Uncharacterized protein</fullName>
    </submittedName>
</protein>
<proteinExistence type="predicted"/>
<sequence length="44" mass="5114">MLDWILIQIEYFENIGEKMHLTFVAEQKTDGSNQSRIIAPTSMN</sequence>
<gene>
    <name evidence="1" type="ORF">CLV98_101687</name>
</gene>
<dbReference type="EMBL" id="QGDT01000001">
    <property type="protein sequence ID" value="PWJ60503.1"/>
    <property type="molecule type" value="Genomic_DNA"/>
</dbReference>
<keyword evidence="2" id="KW-1185">Reference proteome</keyword>
<dbReference type="Proteomes" id="UP000245880">
    <property type="component" value="Unassembled WGS sequence"/>
</dbReference>
<reference evidence="1 2" key="1">
    <citation type="submission" date="2018-03" db="EMBL/GenBank/DDBJ databases">
        <title>Genomic Encyclopedia of Archaeal and Bacterial Type Strains, Phase II (KMG-II): from individual species to whole genera.</title>
        <authorList>
            <person name="Goeker M."/>
        </authorList>
    </citation>
    <scope>NUCLEOTIDE SEQUENCE [LARGE SCALE GENOMIC DNA]</scope>
    <source>
        <strain evidence="1 2">DSM 100346</strain>
    </source>
</reference>